<organism evidence="2 3">
    <name type="scientific">Drosophila mojavensis</name>
    <name type="common">Fruit fly</name>
    <dbReference type="NCBI Taxonomy" id="7230"/>
    <lineage>
        <taxon>Eukaryota</taxon>
        <taxon>Metazoa</taxon>
        <taxon>Ecdysozoa</taxon>
        <taxon>Arthropoda</taxon>
        <taxon>Hexapoda</taxon>
        <taxon>Insecta</taxon>
        <taxon>Pterygota</taxon>
        <taxon>Neoptera</taxon>
        <taxon>Endopterygota</taxon>
        <taxon>Diptera</taxon>
        <taxon>Brachycera</taxon>
        <taxon>Muscomorpha</taxon>
        <taxon>Ephydroidea</taxon>
        <taxon>Drosophilidae</taxon>
        <taxon>Drosophila</taxon>
    </lineage>
</organism>
<dbReference type="EMBL" id="CH933807">
    <property type="protein sequence ID" value="EDW12923.2"/>
    <property type="molecule type" value="Genomic_DNA"/>
</dbReference>
<sequence length="83" mass="8859">MVIMFNPGYIGPNPPCCDTDCTCENNCPNTECGPCPGPNAPCGGCSPAAEKTQMPPNRGYEVPNDNKAEPPMPMSNLRNLEPF</sequence>
<dbReference type="InParanoid" id="B4KEF5"/>
<dbReference type="KEGG" id="dmo:Dmoj_GI17933"/>
<reference evidence="2 3" key="1">
    <citation type="journal article" date="2007" name="Nature">
        <title>Evolution of genes and genomes on the Drosophila phylogeny.</title>
        <authorList>
            <consortium name="Drosophila 12 Genomes Consortium"/>
            <person name="Clark A.G."/>
            <person name="Eisen M.B."/>
            <person name="Smith D.R."/>
            <person name="Bergman C.M."/>
            <person name="Oliver B."/>
            <person name="Markow T.A."/>
            <person name="Kaufman T.C."/>
            <person name="Kellis M."/>
            <person name="Gelbart W."/>
            <person name="Iyer V.N."/>
            <person name="Pollard D.A."/>
            <person name="Sackton T.B."/>
            <person name="Larracuente A.M."/>
            <person name="Singh N.D."/>
            <person name="Abad J.P."/>
            <person name="Abt D.N."/>
            <person name="Adryan B."/>
            <person name="Aguade M."/>
            <person name="Akashi H."/>
            <person name="Anderson W.W."/>
            <person name="Aquadro C.F."/>
            <person name="Ardell D.H."/>
            <person name="Arguello R."/>
            <person name="Artieri C.G."/>
            <person name="Barbash D.A."/>
            <person name="Barker D."/>
            <person name="Barsanti P."/>
            <person name="Batterham P."/>
            <person name="Batzoglou S."/>
            <person name="Begun D."/>
            <person name="Bhutkar A."/>
            <person name="Blanco E."/>
            <person name="Bosak S.A."/>
            <person name="Bradley R.K."/>
            <person name="Brand A.D."/>
            <person name="Brent M.R."/>
            <person name="Brooks A.N."/>
            <person name="Brown R.H."/>
            <person name="Butlin R.K."/>
            <person name="Caggese C."/>
            <person name="Calvi B.R."/>
            <person name="Bernardo de Carvalho A."/>
            <person name="Caspi A."/>
            <person name="Castrezana S."/>
            <person name="Celniker S.E."/>
            <person name="Chang J.L."/>
            <person name="Chapple C."/>
            <person name="Chatterji S."/>
            <person name="Chinwalla A."/>
            <person name="Civetta A."/>
            <person name="Clifton S.W."/>
            <person name="Comeron J.M."/>
            <person name="Costello J.C."/>
            <person name="Coyne J.A."/>
            <person name="Daub J."/>
            <person name="David R.G."/>
            <person name="Delcher A.L."/>
            <person name="Delehaunty K."/>
            <person name="Do C.B."/>
            <person name="Ebling H."/>
            <person name="Edwards K."/>
            <person name="Eickbush T."/>
            <person name="Evans J.D."/>
            <person name="Filipski A."/>
            <person name="Findeiss S."/>
            <person name="Freyhult E."/>
            <person name="Fulton L."/>
            <person name="Fulton R."/>
            <person name="Garcia A.C."/>
            <person name="Gardiner A."/>
            <person name="Garfield D.A."/>
            <person name="Garvin B.E."/>
            <person name="Gibson G."/>
            <person name="Gilbert D."/>
            <person name="Gnerre S."/>
            <person name="Godfrey J."/>
            <person name="Good R."/>
            <person name="Gotea V."/>
            <person name="Gravely B."/>
            <person name="Greenberg A.J."/>
            <person name="Griffiths-Jones S."/>
            <person name="Gross S."/>
            <person name="Guigo R."/>
            <person name="Gustafson E.A."/>
            <person name="Haerty W."/>
            <person name="Hahn M.W."/>
            <person name="Halligan D.L."/>
            <person name="Halpern A.L."/>
            <person name="Halter G.M."/>
            <person name="Han M.V."/>
            <person name="Heger A."/>
            <person name="Hillier L."/>
            <person name="Hinrichs A.S."/>
            <person name="Holmes I."/>
            <person name="Hoskins R.A."/>
            <person name="Hubisz M.J."/>
            <person name="Hultmark D."/>
            <person name="Huntley M.A."/>
            <person name="Jaffe D.B."/>
            <person name="Jagadeeshan S."/>
            <person name="Jeck W.R."/>
            <person name="Johnson J."/>
            <person name="Jones C.D."/>
            <person name="Jordan W.C."/>
            <person name="Karpen G.H."/>
            <person name="Kataoka E."/>
            <person name="Keightley P.D."/>
            <person name="Kheradpour P."/>
            <person name="Kirkness E.F."/>
            <person name="Koerich L.B."/>
            <person name="Kristiansen K."/>
            <person name="Kudrna D."/>
            <person name="Kulathinal R.J."/>
            <person name="Kumar S."/>
            <person name="Kwok R."/>
            <person name="Lander E."/>
            <person name="Langley C.H."/>
            <person name="Lapoint R."/>
            <person name="Lazzaro B.P."/>
            <person name="Lee S.J."/>
            <person name="Levesque L."/>
            <person name="Li R."/>
            <person name="Lin C.F."/>
            <person name="Lin M.F."/>
            <person name="Lindblad-Toh K."/>
            <person name="Llopart A."/>
            <person name="Long M."/>
            <person name="Low L."/>
            <person name="Lozovsky E."/>
            <person name="Lu J."/>
            <person name="Luo M."/>
            <person name="Machado C.A."/>
            <person name="Makalowski W."/>
            <person name="Marzo M."/>
            <person name="Matsuda M."/>
            <person name="Matzkin L."/>
            <person name="McAllister B."/>
            <person name="McBride C.S."/>
            <person name="McKernan B."/>
            <person name="McKernan K."/>
            <person name="Mendez-Lago M."/>
            <person name="Minx P."/>
            <person name="Mollenhauer M.U."/>
            <person name="Montooth K."/>
            <person name="Mount S.M."/>
            <person name="Mu X."/>
            <person name="Myers E."/>
            <person name="Negre B."/>
            <person name="Newfeld S."/>
            <person name="Nielsen R."/>
            <person name="Noor M.A."/>
            <person name="O'Grady P."/>
            <person name="Pachter L."/>
            <person name="Papaceit M."/>
            <person name="Parisi M.J."/>
            <person name="Parisi M."/>
            <person name="Parts L."/>
            <person name="Pedersen J.S."/>
            <person name="Pesole G."/>
            <person name="Phillippy A.M."/>
            <person name="Ponting C.P."/>
            <person name="Pop M."/>
            <person name="Porcelli D."/>
            <person name="Powell J.R."/>
            <person name="Prohaska S."/>
            <person name="Pruitt K."/>
            <person name="Puig M."/>
            <person name="Quesneville H."/>
            <person name="Ram K.R."/>
            <person name="Rand D."/>
            <person name="Rasmussen M.D."/>
            <person name="Reed L.K."/>
            <person name="Reenan R."/>
            <person name="Reily A."/>
            <person name="Remington K.A."/>
            <person name="Rieger T.T."/>
            <person name="Ritchie M.G."/>
            <person name="Robin C."/>
            <person name="Rogers Y.H."/>
            <person name="Rohde C."/>
            <person name="Rozas J."/>
            <person name="Rubenfield M.J."/>
            <person name="Ruiz A."/>
            <person name="Russo S."/>
            <person name="Salzberg S.L."/>
            <person name="Sanchez-Gracia A."/>
            <person name="Saranga D.J."/>
            <person name="Sato H."/>
            <person name="Schaeffer S.W."/>
            <person name="Schatz M.C."/>
            <person name="Schlenke T."/>
            <person name="Schwartz R."/>
            <person name="Segarra C."/>
            <person name="Singh R.S."/>
            <person name="Sirot L."/>
            <person name="Sirota M."/>
            <person name="Sisneros N.B."/>
            <person name="Smith C.D."/>
            <person name="Smith T.F."/>
            <person name="Spieth J."/>
            <person name="Stage D.E."/>
            <person name="Stark A."/>
            <person name="Stephan W."/>
            <person name="Strausberg R.L."/>
            <person name="Strempel S."/>
            <person name="Sturgill D."/>
            <person name="Sutton G."/>
            <person name="Sutton G.G."/>
            <person name="Tao W."/>
            <person name="Teichmann S."/>
            <person name="Tobari Y.N."/>
            <person name="Tomimura Y."/>
            <person name="Tsolas J.M."/>
            <person name="Valente V.L."/>
            <person name="Venter E."/>
            <person name="Venter J.C."/>
            <person name="Vicario S."/>
            <person name="Vieira F.G."/>
            <person name="Vilella A.J."/>
            <person name="Villasante A."/>
            <person name="Walenz B."/>
            <person name="Wang J."/>
            <person name="Wasserman M."/>
            <person name="Watts T."/>
            <person name="Wilson D."/>
            <person name="Wilson R.K."/>
            <person name="Wing R.A."/>
            <person name="Wolfner M.F."/>
            <person name="Wong A."/>
            <person name="Wong G.K."/>
            <person name="Wu C.I."/>
            <person name="Wu G."/>
            <person name="Yamamoto D."/>
            <person name="Yang H.P."/>
            <person name="Yang S.P."/>
            <person name="Yorke J.A."/>
            <person name="Yoshida K."/>
            <person name="Zdobnov E."/>
            <person name="Zhang P."/>
            <person name="Zhang Y."/>
            <person name="Zimin A.V."/>
            <person name="Baldwin J."/>
            <person name="Abdouelleil A."/>
            <person name="Abdulkadir J."/>
            <person name="Abebe A."/>
            <person name="Abera B."/>
            <person name="Abreu J."/>
            <person name="Acer S.C."/>
            <person name="Aftuck L."/>
            <person name="Alexander A."/>
            <person name="An P."/>
            <person name="Anderson E."/>
            <person name="Anderson S."/>
            <person name="Arachi H."/>
            <person name="Azer M."/>
            <person name="Bachantsang P."/>
            <person name="Barry A."/>
            <person name="Bayul T."/>
            <person name="Berlin A."/>
            <person name="Bessette D."/>
            <person name="Bloom T."/>
            <person name="Blye J."/>
            <person name="Boguslavskiy L."/>
            <person name="Bonnet C."/>
            <person name="Boukhgalter B."/>
            <person name="Bourzgui I."/>
            <person name="Brown A."/>
            <person name="Cahill P."/>
            <person name="Channer S."/>
            <person name="Cheshatsang Y."/>
            <person name="Chuda L."/>
            <person name="Citroen M."/>
            <person name="Collymore A."/>
            <person name="Cooke P."/>
            <person name="Costello M."/>
            <person name="D'Aco K."/>
            <person name="Daza R."/>
            <person name="De Haan G."/>
            <person name="DeGray S."/>
            <person name="DeMaso C."/>
            <person name="Dhargay N."/>
            <person name="Dooley K."/>
            <person name="Dooley E."/>
            <person name="Doricent M."/>
            <person name="Dorje P."/>
            <person name="Dorjee K."/>
            <person name="Dupes A."/>
            <person name="Elong R."/>
            <person name="Falk J."/>
            <person name="Farina A."/>
            <person name="Faro S."/>
            <person name="Ferguson D."/>
            <person name="Fisher S."/>
            <person name="Foley C.D."/>
            <person name="Franke A."/>
            <person name="Friedrich D."/>
            <person name="Gadbois L."/>
            <person name="Gearin G."/>
            <person name="Gearin C.R."/>
            <person name="Giannoukos G."/>
            <person name="Goode T."/>
            <person name="Graham J."/>
            <person name="Grandbois E."/>
            <person name="Grewal S."/>
            <person name="Gyaltsen K."/>
            <person name="Hafez N."/>
            <person name="Hagos B."/>
            <person name="Hall J."/>
            <person name="Henson C."/>
            <person name="Hollinger A."/>
            <person name="Honan T."/>
            <person name="Huard M.D."/>
            <person name="Hughes L."/>
            <person name="Hurhula B."/>
            <person name="Husby M.E."/>
            <person name="Kamat A."/>
            <person name="Kanga B."/>
            <person name="Kashin S."/>
            <person name="Khazanovich D."/>
            <person name="Kisner P."/>
            <person name="Lance K."/>
            <person name="Lara M."/>
            <person name="Lee W."/>
            <person name="Lennon N."/>
            <person name="Letendre F."/>
            <person name="LeVine R."/>
            <person name="Lipovsky A."/>
            <person name="Liu X."/>
            <person name="Liu J."/>
            <person name="Liu S."/>
            <person name="Lokyitsang T."/>
            <person name="Lokyitsang Y."/>
            <person name="Lubonja R."/>
            <person name="Lui A."/>
            <person name="MacDonald P."/>
            <person name="Magnisalis V."/>
            <person name="Maru K."/>
            <person name="Matthews C."/>
            <person name="McCusker W."/>
            <person name="McDonough S."/>
            <person name="Mehta T."/>
            <person name="Meldrim J."/>
            <person name="Meneus L."/>
            <person name="Mihai O."/>
            <person name="Mihalev A."/>
            <person name="Mihova T."/>
            <person name="Mittelman R."/>
            <person name="Mlenga V."/>
            <person name="Montmayeur A."/>
            <person name="Mulrain L."/>
            <person name="Navidi A."/>
            <person name="Naylor J."/>
            <person name="Negash T."/>
            <person name="Nguyen T."/>
            <person name="Nguyen N."/>
            <person name="Nicol R."/>
            <person name="Norbu C."/>
            <person name="Norbu N."/>
            <person name="Novod N."/>
            <person name="O'Neill B."/>
            <person name="Osman S."/>
            <person name="Markiewicz E."/>
            <person name="Oyono O.L."/>
            <person name="Patti C."/>
            <person name="Phunkhang P."/>
            <person name="Pierre F."/>
            <person name="Priest M."/>
            <person name="Raghuraman S."/>
            <person name="Rege F."/>
            <person name="Reyes R."/>
            <person name="Rise C."/>
            <person name="Rogov P."/>
            <person name="Ross K."/>
            <person name="Ryan E."/>
            <person name="Settipalli S."/>
            <person name="Shea T."/>
            <person name="Sherpa N."/>
            <person name="Shi L."/>
            <person name="Shih D."/>
            <person name="Sparrow T."/>
            <person name="Spaulding J."/>
            <person name="Stalker J."/>
            <person name="Stange-Thomann N."/>
            <person name="Stavropoulos S."/>
            <person name="Stone C."/>
            <person name="Strader C."/>
            <person name="Tesfaye S."/>
            <person name="Thomson T."/>
            <person name="Thoulutsang Y."/>
            <person name="Thoulutsang D."/>
            <person name="Topham K."/>
            <person name="Topping I."/>
            <person name="Tsamla T."/>
            <person name="Vassiliev H."/>
            <person name="Vo A."/>
            <person name="Wangchuk T."/>
            <person name="Wangdi T."/>
            <person name="Weiand M."/>
            <person name="Wilkinson J."/>
            <person name="Wilson A."/>
            <person name="Yadav S."/>
            <person name="Young G."/>
            <person name="Yu Q."/>
            <person name="Zembek L."/>
            <person name="Zhong D."/>
            <person name="Zimmer A."/>
            <person name="Zwirko Z."/>
            <person name="Jaffe D.B."/>
            <person name="Alvarez P."/>
            <person name="Brockman W."/>
            <person name="Butler J."/>
            <person name="Chin C."/>
            <person name="Gnerre S."/>
            <person name="Grabherr M."/>
            <person name="Kleber M."/>
            <person name="Mauceli E."/>
            <person name="MacCallum I."/>
        </authorList>
    </citation>
    <scope>NUCLEOTIDE SEQUENCE [LARGE SCALE GENOMIC DNA]</scope>
    <source>
        <strain evidence="3">Tucson 15081-1352.22</strain>
    </source>
</reference>
<dbReference type="Proteomes" id="UP000009192">
    <property type="component" value="Unassembled WGS sequence"/>
</dbReference>
<name>B4KEF5_DROMO</name>
<gene>
    <name evidence="2" type="primary">Dmoj\Tes106</name>
    <name evidence="2" type="ORF">Dmoj_GI17933</name>
</gene>
<dbReference type="HOGENOM" id="CLU_1742459_0_0_1"/>
<accession>B4KEF5</accession>
<protein>
    <submittedName>
        <fullName evidence="2">Tes106</fullName>
    </submittedName>
</protein>
<feature type="region of interest" description="Disordered" evidence="1">
    <location>
        <begin position="53"/>
        <end position="83"/>
    </location>
</feature>
<dbReference type="eggNOG" id="ENOG502TCCC">
    <property type="taxonomic scope" value="Eukaryota"/>
</dbReference>
<evidence type="ECO:0000256" key="1">
    <source>
        <dbReference type="SAM" id="MobiDB-lite"/>
    </source>
</evidence>
<evidence type="ECO:0000313" key="3">
    <source>
        <dbReference type="Proteomes" id="UP000009192"/>
    </source>
</evidence>
<evidence type="ECO:0000313" key="2">
    <source>
        <dbReference type="EMBL" id="EDW12923.2"/>
    </source>
</evidence>
<proteinExistence type="predicted"/>
<dbReference type="AlphaFoldDB" id="B4KEF5"/>
<keyword evidence="3" id="KW-1185">Reference proteome</keyword>